<evidence type="ECO:0000256" key="6">
    <source>
        <dbReference type="ARBA" id="ARBA00022741"/>
    </source>
</evidence>
<evidence type="ECO:0000256" key="4">
    <source>
        <dbReference type="ARBA" id="ARBA00022496"/>
    </source>
</evidence>
<dbReference type="GO" id="GO:0016887">
    <property type="term" value="F:ATP hydrolysis activity"/>
    <property type="evidence" value="ECO:0007669"/>
    <property type="project" value="InterPro"/>
</dbReference>
<evidence type="ECO:0000256" key="3">
    <source>
        <dbReference type="ARBA" id="ARBA00022475"/>
    </source>
</evidence>
<evidence type="ECO:0000256" key="16">
    <source>
        <dbReference type="ARBA" id="ARBA00057369"/>
    </source>
</evidence>
<dbReference type="InterPro" id="IPR017871">
    <property type="entry name" value="ABC_transporter-like_CS"/>
</dbReference>
<dbReference type="GO" id="GO:0005886">
    <property type="term" value="C:plasma membrane"/>
    <property type="evidence" value="ECO:0007669"/>
    <property type="project" value="UniProtKB-SubCell"/>
</dbReference>
<comment type="similarity">
    <text evidence="11">Belongs to the ABC transporter superfamily. Sulfate/tungstate importer (TC 3.A.1.6) family.</text>
</comment>
<dbReference type="EMBL" id="NDWU01000019">
    <property type="protein sequence ID" value="PUA31356.1"/>
    <property type="molecule type" value="Genomic_DNA"/>
</dbReference>
<comment type="catalytic activity">
    <reaction evidence="15">
        <text>tungstate(in) + ATP + H2O = tungstate(out) + ADP + phosphate + H(+)</text>
        <dbReference type="Rhea" id="RHEA:35027"/>
        <dbReference type="ChEBI" id="CHEBI:15377"/>
        <dbReference type="ChEBI" id="CHEBI:15378"/>
        <dbReference type="ChEBI" id="CHEBI:30616"/>
        <dbReference type="ChEBI" id="CHEBI:43474"/>
        <dbReference type="ChEBI" id="CHEBI:46502"/>
        <dbReference type="ChEBI" id="CHEBI:456216"/>
        <dbReference type="EC" id="7.3.2.6"/>
    </reaction>
</comment>
<comment type="caution">
    <text evidence="18">The sequence shown here is derived from an EMBL/GenBank/DDBJ whole genome shotgun (WGS) entry which is preliminary data.</text>
</comment>
<evidence type="ECO:0000256" key="14">
    <source>
        <dbReference type="ARBA" id="ARBA00041133"/>
    </source>
</evidence>
<dbReference type="Pfam" id="PF00005">
    <property type="entry name" value="ABC_tran"/>
    <property type="match status" value="1"/>
</dbReference>
<protein>
    <recommendedName>
        <fullName evidence="14">Molybdate/tungstate import ATP-binding protein WtpC</fullName>
        <ecNumber evidence="13">7.3.2.6</ecNumber>
    </recommendedName>
</protein>
<evidence type="ECO:0000256" key="13">
    <source>
        <dbReference type="ARBA" id="ARBA00039025"/>
    </source>
</evidence>
<dbReference type="PANTHER" id="PTHR42781:SF4">
    <property type="entry name" value="SPERMIDINE_PUTRESCINE IMPORT ATP-BINDING PROTEIN POTA"/>
    <property type="match status" value="1"/>
</dbReference>
<keyword evidence="9" id="KW-0406">Ion transport</keyword>
<keyword evidence="2" id="KW-0813">Transport</keyword>
<comment type="function">
    <text evidence="16">Part of the ABC transporter complex WtpABC involved in molybdate/tungstate import. Responsible for energy coupling to the transport system.</text>
</comment>
<name>A0A2R7Y1E7_9ARCH</name>
<dbReference type="InterPro" id="IPR027417">
    <property type="entry name" value="P-loop_NTPase"/>
</dbReference>
<evidence type="ECO:0000256" key="15">
    <source>
        <dbReference type="ARBA" id="ARBA00047936"/>
    </source>
</evidence>
<evidence type="ECO:0000256" key="9">
    <source>
        <dbReference type="ARBA" id="ARBA00023065"/>
    </source>
</evidence>
<dbReference type="InterPro" id="IPR050093">
    <property type="entry name" value="ABC_SmlMolc_Importer"/>
</dbReference>
<evidence type="ECO:0000256" key="7">
    <source>
        <dbReference type="ARBA" id="ARBA00022840"/>
    </source>
</evidence>
<evidence type="ECO:0000256" key="12">
    <source>
        <dbReference type="ARBA" id="ARBA00038781"/>
    </source>
</evidence>
<keyword evidence="10" id="KW-0472">Membrane</keyword>
<dbReference type="FunFam" id="3.40.50.300:FF:000425">
    <property type="entry name" value="Probable ABC transporter, ATP-binding subunit"/>
    <property type="match status" value="1"/>
</dbReference>
<dbReference type="PANTHER" id="PTHR42781">
    <property type="entry name" value="SPERMIDINE/PUTRESCINE IMPORT ATP-BINDING PROTEIN POTA"/>
    <property type="match status" value="1"/>
</dbReference>
<dbReference type="Gene3D" id="3.40.50.300">
    <property type="entry name" value="P-loop containing nucleotide triphosphate hydrolases"/>
    <property type="match status" value="1"/>
</dbReference>
<dbReference type="Proteomes" id="UP000244066">
    <property type="component" value="Unassembled WGS sequence"/>
</dbReference>
<evidence type="ECO:0000259" key="17">
    <source>
        <dbReference type="PROSITE" id="PS50893"/>
    </source>
</evidence>
<accession>A0A2R7Y1E7</accession>
<comment type="subunit">
    <text evidence="12">The complex is composed of two ATP-binding proteins (WtpC), two transmembrane proteins (WtpB) and a solute-binding protein (WtpA).</text>
</comment>
<proteinExistence type="inferred from homology"/>
<evidence type="ECO:0000256" key="2">
    <source>
        <dbReference type="ARBA" id="ARBA00022448"/>
    </source>
</evidence>
<dbReference type="GO" id="GO:0015408">
    <property type="term" value="F:ABC-type ferric iron transporter activity"/>
    <property type="evidence" value="ECO:0007669"/>
    <property type="project" value="InterPro"/>
</dbReference>
<dbReference type="EC" id="7.3.2.6" evidence="13"/>
<evidence type="ECO:0000256" key="5">
    <source>
        <dbReference type="ARBA" id="ARBA00022505"/>
    </source>
</evidence>
<dbReference type="SMART" id="SM00382">
    <property type="entry name" value="AAA"/>
    <property type="match status" value="1"/>
</dbReference>
<dbReference type="PROSITE" id="PS50893">
    <property type="entry name" value="ABC_TRANSPORTER_2"/>
    <property type="match status" value="1"/>
</dbReference>
<evidence type="ECO:0000256" key="10">
    <source>
        <dbReference type="ARBA" id="ARBA00023136"/>
    </source>
</evidence>
<evidence type="ECO:0000256" key="1">
    <source>
        <dbReference type="ARBA" id="ARBA00004236"/>
    </source>
</evidence>
<feature type="domain" description="ABC transporter" evidence="17">
    <location>
        <begin position="1"/>
        <end position="230"/>
    </location>
</feature>
<evidence type="ECO:0000313" key="19">
    <source>
        <dbReference type="Proteomes" id="UP000244066"/>
    </source>
</evidence>
<keyword evidence="7" id="KW-0067">ATP-binding</keyword>
<dbReference type="CDD" id="cd03259">
    <property type="entry name" value="ABC_Carb_Solutes_like"/>
    <property type="match status" value="1"/>
</dbReference>
<dbReference type="InterPro" id="IPR003593">
    <property type="entry name" value="AAA+_ATPase"/>
</dbReference>
<keyword evidence="3" id="KW-1003">Cell membrane</keyword>
<evidence type="ECO:0000313" key="18">
    <source>
        <dbReference type="EMBL" id="PUA31356.1"/>
    </source>
</evidence>
<dbReference type="AlphaFoldDB" id="A0A2R7Y1E7"/>
<evidence type="ECO:0000256" key="8">
    <source>
        <dbReference type="ARBA" id="ARBA00023004"/>
    </source>
</evidence>
<dbReference type="GO" id="GO:0005524">
    <property type="term" value="F:ATP binding"/>
    <property type="evidence" value="ECO:0007669"/>
    <property type="project" value="UniProtKB-KW"/>
</dbReference>
<reference evidence="18 19" key="1">
    <citation type="submission" date="2017-04" db="EMBL/GenBank/DDBJ databases">
        <title>Draft Aigarchaeota genome from a New Zealand hot spring.</title>
        <authorList>
            <person name="Reysenbach A.-L."/>
            <person name="Donaho J.A."/>
            <person name="Gerhart J."/>
            <person name="Kelley J.F."/>
            <person name="Kouba K."/>
            <person name="Podar M."/>
            <person name="Stott M."/>
        </authorList>
    </citation>
    <scope>NUCLEOTIDE SEQUENCE [LARGE SCALE GENOMIC DNA]</scope>
    <source>
        <strain evidence="18">NZ13_MG1</strain>
    </source>
</reference>
<evidence type="ECO:0000256" key="11">
    <source>
        <dbReference type="ARBA" id="ARBA00038307"/>
    </source>
</evidence>
<gene>
    <name evidence="18" type="ORF">B9J98_06695</name>
</gene>
<organism evidence="18 19">
    <name type="scientific">Candidatus Terraquivivens tikiterensis</name>
    <dbReference type="NCBI Taxonomy" id="1980982"/>
    <lineage>
        <taxon>Archaea</taxon>
        <taxon>Nitrososphaerota</taxon>
        <taxon>Candidatus Wolframiiraptoraceae</taxon>
        <taxon>Candidatus Terraquivivens</taxon>
    </lineage>
</organism>
<keyword evidence="4" id="KW-0410">Iron transport</keyword>
<keyword evidence="6" id="KW-0547">Nucleotide-binding</keyword>
<dbReference type="PROSITE" id="PS00211">
    <property type="entry name" value="ABC_TRANSPORTER_1"/>
    <property type="match status" value="1"/>
</dbReference>
<dbReference type="InterPro" id="IPR015853">
    <property type="entry name" value="ABC_transpr_FbpC"/>
</dbReference>
<sequence>MLSKVELLHVSNRYILHDINLKIDDGQLLVLLGPTGAGKTTLLNVIAGITDYEGSVLFDGESVDDKPASKRNVGYVFQDLALFPHLDVASNIAYGLKVRKWPQSEVEERVNELLELMQIKHLRHRYPASLSGGEKQRVALARALAYFPHILLLDEPFNHLDRCTRRHLRAEVRQIQKHFKVTTVFVTHDIKEAREVGDIVAVLIGGKLRQVGDTEEVFSNPADGEVAELVGHREYSVSYHVCEKVDG</sequence>
<keyword evidence="8" id="KW-0408">Iron</keyword>
<dbReference type="SUPFAM" id="SSF52540">
    <property type="entry name" value="P-loop containing nucleoside triphosphate hydrolases"/>
    <property type="match status" value="1"/>
</dbReference>
<dbReference type="GO" id="GO:1901238">
    <property type="term" value="F:ABC-type tungstate transporter activity"/>
    <property type="evidence" value="ECO:0007669"/>
    <property type="project" value="UniProtKB-EC"/>
</dbReference>
<comment type="subcellular location">
    <subcellularLocation>
        <location evidence="1">Cell membrane</location>
    </subcellularLocation>
</comment>
<keyword evidence="5" id="KW-0500">Molybdenum</keyword>
<dbReference type="InterPro" id="IPR003439">
    <property type="entry name" value="ABC_transporter-like_ATP-bd"/>
</dbReference>